<dbReference type="PATRIC" id="fig|1121326.3.peg.2052"/>
<dbReference type="RefSeq" id="WP_242872992.1">
    <property type="nucleotide sequence ID" value="NZ_LWAE01000002.1"/>
</dbReference>
<dbReference type="EMBL" id="LWAE01000002">
    <property type="protein sequence ID" value="KZL92253.1"/>
    <property type="molecule type" value="Genomic_DNA"/>
</dbReference>
<evidence type="ECO:0008006" key="3">
    <source>
        <dbReference type="Google" id="ProtNLM"/>
    </source>
</evidence>
<accession>A0A162T522</accession>
<comment type="caution">
    <text evidence="1">The sequence shown here is derived from an EMBL/GenBank/DDBJ whole genome shotgun (WGS) entry which is preliminary data.</text>
</comment>
<evidence type="ECO:0000313" key="2">
    <source>
        <dbReference type="Proteomes" id="UP000076603"/>
    </source>
</evidence>
<name>A0A162T522_9CLOT</name>
<proteinExistence type="predicted"/>
<reference evidence="1 2" key="1">
    <citation type="submission" date="2016-04" db="EMBL/GenBank/DDBJ databases">
        <title>Genome sequence of Clostridium magnum DSM 2767.</title>
        <authorList>
            <person name="Poehlein A."/>
            <person name="Uhlig R."/>
            <person name="Fischer R."/>
            <person name="Bahl H."/>
            <person name="Daniel R."/>
        </authorList>
    </citation>
    <scope>NUCLEOTIDE SEQUENCE [LARGE SCALE GENOMIC DNA]</scope>
    <source>
        <strain evidence="1 2">DSM 2767</strain>
    </source>
</reference>
<sequence>MEECRTITSRGKKTVGNKEKVILLMHDTYGKEETAKALPEIIKYLRDCGYEFKIIK</sequence>
<organism evidence="1 2">
    <name type="scientific">Clostridium magnum DSM 2767</name>
    <dbReference type="NCBI Taxonomy" id="1121326"/>
    <lineage>
        <taxon>Bacteria</taxon>
        <taxon>Bacillati</taxon>
        <taxon>Bacillota</taxon>
        <taxon>Clostridia</taxon>
        <taxon>Eubacteriales</taxon>
        <taxon>Clostridiaceae</taxon>
        <taxon>Clostridium</taxon>
    </lineage>
</organism>
<dbReference type="SUPFAM" id="SSF88713">
    <property type="entry name" value="Glycoside hydrolase/deacetylase"/>
    <property type="match status" value="1"/>
</dbReference>
<dbReference type="Proteomes" id="UP000076603">
    <property type="component" value="Unassembled WGS sequence"/>
</dbReference>
<dbReference type="Gene3D" id="3.20.20.370">
    <property type="entry name" value="Glycoside hydrolase/deacetylase"/>
    <property type="match status" value="1"/>
</dbReference>
<dbReference type="InterPro" id="IPR011330">
    <property type="entry name" value="Glyco_hydro/deAcase_b/a-brl"/>
</dbReference>
<gene>
    <name evidence="1" type="ORF">CLMAG_20620</name>
</gene>
<dbReference type="GO" id="GO:0005975">
    <property type="term" value="P:carbohydrate metabolic process"/>
    <property type="evidence" value="ECO:0007669"/>
    <property type="project" value="InterPro"/>
</dbReference>
<dbReference type="AlphaFoldDB" id="A0A162T522"/>
<dbReference type="STRING" id="1121326.CLMAG_20620"/>
<protein>
    <recommendedName>
        <fullName evidence="3">Polysaccharide deacetylase</fullName>
    </recommendedName>
</protein>
<keyword evidence="2" id="KW-1185">Reference proteome</keyword>
<evidence type="ECO:0000313" key="1">
    <source>
        <dbReference type="EMBL" id="KZL92253.1"/>
    </source>
</evidence>